<dbReference type="InterPro" id="IPR014833">
    <property type="entry name" value="TnsA_N"/>
</dbReference>
<dbReference type="CDD" id="cd22362">
    <property type="entry name" value="TnsA_endonuclease-like"/>
    <property type="match status" value="1"/>
</dbReference>
<comment type="caution">
    <text evidence="2">The sequence shown here is derived from an EMBL/GenBank/DDBJ whole genome shotgun (WGS) entry which is preliminary data.</text>
</comment>
<proteinExistence type="predicted"/>
<dbReference type="Gene3D" id="3.40.1350.10">
    <property type="match status" value="1"/>
</dbReference>
<evidence type="ECO:0000313" key="2">
    <source>
        <dbReference type="EMBL" id="CAJ0683603.1"/>
    </source>
</evidence>
<organism evidence="2 3">
    <name type="scientific">Ralstonia wenshanensis</name>
    <dbReference type="NCBI Taxonomy" id="2842456"/>
    <lineage>
        <taxon>Bacteria</taxon>
        <taxon>Pseudomonadati</taxon>
        <taxon>Pseudomonadota</taxon>
        <taxon>Betaproteobacteria</taxon>
        <taxon>Burkholderiales</taxon>
        <taxon>Burkholderiaceae</taxon>
        <taxon>Ralstonia</taxon>
    </lineage>
</organism>
<dbReference type="GO" id="GO:0003676">
    <property type="term" value="F:nucleic acid binding"/>
    <property type="evidence" value="ECO:0007669"/>
    <property type="project" value="InterPro"/>
</dbReference>
<dbReference type="RefSeq" id="WP_316868109.1">
    <property type="nucleotide sequence ID" value="NZ_CATWAF010000001.1"/>
</dbReference>
<protein>
    <recommendedName>
        <fullName evidence="1">TnsA endonuclease N-terminal domain-containing protein</fullName>
    </recommendedName>
</protein>
<dbReference type="Proteomes" id="UP001189915">
    <property type="component" value="Unassembled WGS sequence"/>
</dbReference>
<gene>
    <name evidence="2" type="ORF">LMG18091_00013</name>
</gene>
<sequence>MKWDPTPDLYAPYLRTRIRKGRGVGEGTQYAPWLRIRDVPSRGTSSAVTGIVVPRPFQLLSELEATYFFLCEREPRTVDVREQWPIFDIDETLRLANQLGVRHPYRSGRPEPVTIDFVITSDTADGRQYRAAAIKSKDDAHDPAVKKRLAVQYLWCQARGLPWTLVDTSYFSKALLSNLRFIRSWFRHRYEPDQASTVRFAALFLEIYRTNVPLNTLITLAAKCLRVPESVALDTFCYCAWTEQIPISLTRPIALNRPLTLRGASAIA</sequence>
<dbReference type="InterPro" id="IPR011856">
    <property type="entry name" value="tRNA_endonuc-like_dom_sf"/>
</dbReference>
<dbReference type="InterPro" id="IPR011335">
    <property type="entry name" value="Restrct_endonuc-II-like"/>
</dbReference>
<dbReference type="SUPFAM" id="SSF52980">
    <property type="entry name" value="Restriction endonuclease-like"/>
    <property type="match status" value="1"/>
</dbReference>
<evidence type="ECO:0000313" key="3">
    <source>
        <dbReference type="Proteomes" id="UP001189915"/>
    </source>
</evidence>
<reference evidence="2 3" key="1">
    <citation type="submission" date="2023-07" db="EMBL/GenBank/DDBJ databases">
        <authorList>
            <person name="Peeters C."/>
        </authorList>
    </citation>
    <scope>NUCLEOTIDE SEQUENCE [LARGE SCALE GENOMIC DNA]</scope>
    <source>
        <strain evidence="2 3">LMG 18091</strain>
    </source>
</reference>
<dbReference type="EMBL" id="CATWAF010000001">
    <property type="protein sequence ID" value="CAJ0683603.1"/>
    <property type="molecule type" value="Genomic_DNA"/>
</dbReference>
<dbReference type="Pfam" id="PF08722">
    <property type="entry name" value="Tn7_TnsA-like_N"/>
    <property type="match status" value="1"/>
</dbReference>
<evidence type="ECO:0000259" key="1">
    <source>
        <dbReference type="Pfam" id="PF08722"/>
    </source>
</evidence>
<keyword evidence="3" id="KW-1185">Reference proteome</keyword>
<name>A0AAD2EJQ6_9RALS</name>
<accession>A0AAD2EJQ6</accession>
<feature type="domain" description="TnsA endonuclease N-terminal" evidence="1">
    <location>
        <begin position="75"/>
        <end position="167"/>
    </location>
</feature>
<dbReference type="AlphaFoldDB" id="A0AAD2EJQ6"/>